<evidence type="ECO:0000256" key="4">
    <source>
        <dbReference type="ARBA" id="ARBA00022912"/>
    </source>
</evidence>
<accession>A0A836CBM8</accession>
<dbReference type="Pfam" id="PF00481">
    <property type="entry name" value="PP2C"/>
    <property type="match status" value="1"/>
</dbReference>
<dbReference type="GO" id="GO:0016020">
    <property type="term" value="C:membrane"/>
    <property type="evidence" value="ECO:0007669"/>
    <property type="project" value="UniProtKB-SubCell"/>
</dbReference>
<evidence type="ECO:0000256" key="5">
    <source>
        <dbReference type="SAM" id="MobiDB-lite"/>
    </source>
</evidence>
<dbReference type="PANTHER" id="PTHR47992">
    <property type="entry name" value="PROTEIN PHOSPHATASE"/>
    <property type="match status" value="1"/>
</dbReference>
<evidence type="ECO:0000313" key="9">
    <source>
        <dbReference type="Proteomes" id="UP000664859"/>
    </source>
</evidence>
<evidence type="ECO:0000313" key="8">
    <source>
        <dbReference type="EMBL" id="KAG5180400.1"/>
    </source>
</evidence>
<protein>
    <submittedName>
        <fullName evidence="8">Phosphatase 2C-like domain-containing protein</fullName>
    </submittedName>
</protein>
<name>A0A836CBM8_9STRA</name>
<proteinExistence type="predicted"/>
<dbReference type="GO" id="GO:0046872">
    <property type="term" value="F:metal ion binding"/>
    <property type="evidence" value="ECO:0007669"/>
    <property type="project" value="UniProtKB-KW"/>
</dbReference>
<dbReference type="EMBL" id="JAFCMP010000390">
    <property type="protein sequence ID" value="KAG5180400.1"/>
    <property type="molecule type" value="Genomic_DNA"/>
</dbReference>
<dbReference type="OrthoDB" id="59240at2759"/>
<dbReference type="Proteomes" id="UP000664859">
    <property type="component" value="Unassembled WGS sequence"/>
</dbReference>
<keyword evidence="2" id="KW-0479">Metal-binding</keyword>
<dbReference type="PROSITE" id="PS50006">
    <property type="entry name" value="FHA_DOMAIN"/>
    <property type="match status" value="1"/>
</dbReference>
<reference evidence="8" key="1">
    <citation type="submission" date="2021-02" db="EMBL/GenBank/DDBJ databases">
        <title>First Annotated Genome of the Yellow-green Alga Tribonema minus.</title>
        <authorList>
            <person name="Mahan K.M."/>
        </authorList>
    </citation>
    <scope>NUCLEOTIDE SEQUENCE</scope>
    <source>
        <strain evidence="8">UTEX B ZZ1240</strain>
    </source>
</reference>
<dbReference type="InterPro" id="IPR036457">
    <property type="entry name" value="PPM-type-like_dom_sf"/>
</dbReference>
<keyword evidence="4" id="KW-0904">Protein phosphatase</keyword>
<organism evidence="8 9">
    <name type="scientific">Tribonema minus</name>
    <dbReference type="NCBI Taxonomy" id="303371"/>
    <lineage>
        <taxon>Eukaryota</taxon>
        <taxon>Sar</taxon>
        <taxon>Stramenopiles</taxon>
        <taxon>Ochrophyta</taxon>
        <taxon>PX clade</taxon>
        <taxon>Xanthophyceae</taxon>
        <taxon>Tribonematales</taxon>
        <taxon>Tribonemataceae</taxon>
        <taxon>Tribonema</taxon>
    </lineage>
</organism>
<dbReference type="CDD" id="cd00143">
    <property type="entry name" value="PP2Cc"/>
    <property type="match status" value="1"/>
</dbReference>
<dbReference type="GO" id="GO:0004722">
    <property type="term" value="F:protein serine/threonine phosphatase activity"/>
    <property type="evidence" value="ECO:0007669"/>
    <property type="project" value="InterPro"/>
</dbReference>
<dbReference type="AlphaFoldDB" id="A0A836CBM8"/>
<keyword evidence="9" id="KW-1185">Reference proteome</keyword>
<evidence type="ECO:0000256" key="3">
    <source>
        <dbReference type="ARBA" id="ARBA00022801"/>
    </source>
</evidence>
<feature type="domain" description="PPM-type phosphatase" evidence="7">
    <location>
        <begin position="273"/>
        <end position="580"/>
    </location>
</feature>
<feature type="region of interest" description="Disordered" evidence="5">
    <location>
        <begin position="16"/>
        <end position="70"/>
    </location>
</feature>
<dbReference type="InterPro" id="IPR015655">
    <property type="entry name" value="PP2C"/>
</dbReference>
<dbReference type="SMART" id="SM00332">
    <property type="entry name" value="PP2Cc"/>
    <property type="match status" value="1"/>
</dbReference>
<dbReference type="InterPro" id="IPR000253">
    <property type="entry name" value="FHA_dom"/>
</dbReference>
<dbReference type="InterPro" id="IPR008984">
    <property type="entry name" value="SMAD_FHA_dom_sf"/>
</dbReference>
<comment type="subcellular location">
    <subcellularLocation>
        <location evidence="1">Membrane</location>
        <topology evidence="1">Peripheral membrane protein</topology>
    </subcellularLocation>
</comment>
<gene>
    <name evidence="8" type="ORF">JKP88DRAFT_223139</name>
</gene>
<evidence type="ECO:0000256" key="2">
    <source>
        <dbReference type="ARBA" id="ARBA00022723"/>
    </source>
</evidence>
<dbReference type="Gene3D" id="2.60.200.20">
    <property type="match status" value="1"/>
</dbReference>
<comment type="caution">
    <text evidence="8">The sequence shown here is derived from an EMBL/GenBank/DDBJ whole genome shotgun (WGS) entry which is preliminary data.</text>
</comment>
<feature type="compositionally biased region" description="Gly residues" evidence="5">
    <location>
        <begin position="102"/>
        <end position="113"/>
    </location>
</feature>
<feature type="domain" description="FHA" evidence="6">
    <location>
        <begin position="196"/>
        <end position="243"/>
    </location>
</feature>
<dbReference type="Pfam" id="PF00498">
    <property type="entry name" value="FHA"/>
    <property type="match status" value="1"/>
</dbReference>
<dbReference type="Gene3D" id="3.60.40.10">
    <property type="entry name" value="PPM-type phosphatase domain"/>
    <property type="match status" value="1"/>
</dbReference>
<dbReference type="SUPFAM" id="SSF49879">
    <property type="entry name" value="SMAD/FHA domain"/>
    <property type="match status" value="1"/>
</dbReference>
<dbReference type="PROSITE" id="PS51746">
    <property type="entry name" value="PPM_2"/>
    <property type="match status" value="1"/>
</dbReference>
<feature type="region of interest" description="Disordered" evidence="5">
    <location>
        <begin position="149"/>
        <end position="171"/>
    </location>
</feature>
<evidence type="ECO:0000259" key="7">
    <source>
        <dbReference type="PROSITE" id="PS51746"/>
    </source>
</evidence>
<dbReference type="SUPFAM" id="SSF81606">
    <property type="entry name" value="PP2C-like"/>
    <property type="match status" value="1"/>
</dbReference>
<feature type="region of interest" description="Disordered" evidence="5">
    <location>
        <begin position="89"/>
        <end position="117"/>
    </location>
</feature>
<dbReference type="InterPro" id="IPR001932">
    <property type="entry name" value="PPM-type_phosphatase-like_dom"/>
</dbReference>
<sequence length="644" mass="65885">MGEGCCFSVGNSVFKCSRFPPPGSPESGRLSTGGGAAEAPVRGSPPHPHHHHGRHQSAPASFAADSTGRVGTAGSQAIAAEALVEEAAAAAADGEEGDDGAAAGGGNDDGGAGAADAGADDAAAAAAAAADAAPPAAAAVGSIPEDAAVEEPVQEAEPAPAEKRQPPLGRVPGKMWIHAKTGPLKGQTLTVTEAGAALGRATDNDASIADKELSRRHSRIEYESDLDEFFLCDVGSLNGTYMQLVGPYANKYRLGLSDHFLVGRTGFSVNRFDYGVSERMGSRPSMEDKSTIIQDMAVAGLTGTHLWPQTFVGVFDGHGGAQASEYLWDNLHLRLADSLQARAGELSAAAAEIDSSMSTGEVGGDDVEGSFALLDGLVKQAFMEAFKATDDAFIKDSEHPQAGSTATTALILGGRVYVANVGDSRTIITREGRVLAASEDHKPQREDEEERIRNAGGFIVHKRVMGNLAVSRAFGDAEFKRGIGAHGPDADGLDSTSGGCAPLVISEPEFTVVQLTPAEDFMVLACDGLFDVFSNVEVVQAVCAEMAVHGDAQKCCESITLRAIRERHTRDNVTMILVMLRSTALSAADGEGDAASLPASPARTAAAAAAAAATAAAAVTASAAPSAAAAGGEVREEPDAKATA</sequence>
<evidence type="ECO:0000259" key="6">
    <source>
        <dbReference type="PROSITE" id="PS50006"/>
    </source>
</evidence>
<evidence type="ECO:0000256" key="1">
    <source>
        <dbReference type="ARBA" id="ARBA00004170"/>
    </source>
</evidence>
<dbReference type="InterPro" id="IPR000222">
    <property type="entry name" value="PP2C_BS"/>
</dbReference>
<dbReference type="PROSITE" id="PS01032">
    <property type="entry name" value="PPM_1"/>
    <property type="match status" value="1"/>
</dbReference>
<keyword evidence="3" id="KW-0378">Hydrolase</keyword>